<dbReference type="GO" id="GO:0016987">
    <property type="term" value="F:sigma factor activity"/>
    <property type="evidence" value="ECO:0007669"/>
    <property type="project" value="UniProtKB-KW"/>
</dbReference>
<dbReference type="OrthoDB" id="9789355at2"/>
<dbReference type="SUPFAM" id="SSF88946">
    <property type="entry name" value="Sigma2 domain of RNA polymerase sigma factors"/>
    <property type="match status" value="1"/>
</dbReference>
<evidence type="ECO:0000256" key="2">
    <source>
        <dbReference type="ARBA" id="ARBA00023015"/>
    </source>
</evidence>
<keyword evidence="3" id="KW-0731">Sigma factor</keyword>
<feature type="domain" description="RNA polymerase sigma-70 region 2" evidence="5">
    <location>
        <begin position="24"/>
        <end position="91"/>
    </location>
</feature>
<dbReference type="PANTHER" id="PTHR43133:SF51">
    <property type="entry name" value="RNA POLYMERASE SIGMA FACTOR"/>
    <property type="match status" value="1"/>
</dbReference>
<dbReference type="SUPFAM" id="SSF88659">
    <property type="entry name" value="Sigma3 and sigma4 domains of RNA polymerase sigma factors"/>
    <property type="match status" value="1"/>
</dbReference>
<dbReference type="Gene3D" id="1.10.1740.10">
    <property type="match status" value="1"/>
</dbReference>
<dbReference type="NCBIfam" id="TIGR02937">
    <property type="entry name" value="sigma70-ECF"/>
    <property type="match status" value="1"/>
</dbReference>
<evidence type="ECO:0000313" key="7">
    <source>
        <dbReference type="EMBL" id="SHJ76592.1"/>
    </source>
</evidence>
<dbReference type="Gene3D" id="1.10.10.10">
    <property type="entry name" value="Winged helix-like DNA-binding domain superfamily/Winged helix DNA-binding domain"/>
    <property type="match status" value="1"/>
</dbReference>
<evidence type="ECO:0000259" key="6">
    <source>
        <dbReference type="Pfam" id="PF08281"/>
    </source>
</evidence>
<protein>
    <submittedName>
        <fullName evidence="7">RNA polymerase sigma-70 factor, ECF subfamily</fullName>
    </submittedName>
</protein>
<dbReference type="InterPro" id="IPR036388">
    <property type="entry name" value="WH-like_DNA-bd_sf"/>
</dbReference>
<evidence type="ECO:0000256" key="1">
    <source>
        <dbReference type="ARBA" id="ARBA00010641"/>
    </source>
</evidence>
<dbReference type="RefSeq" id="WP_072988077.1">
    <property type="nucleotide sequence ID" value="NZ_FQZB01000010.1"/>
</dbReference>
<dbReference type="InterPro" id="IPR039425">
    <property type="entry name" value="RNA_pol_sigma-70-like"/>
</dbReference>
<dbReference type="STRING" id="1121302.SAMN02745163_02544"/>
<dbReference type="InterPro" id="IPR014284">
    <property type="entry name" value="RNA_pol_sigma-70_dom"/>
</dbReference>
<proteinExistence type="inferred from homology"/>
<dbReference type="PANTHER" id="PTHR43133">
    <property type="entry name" value="RNA POLYMERASE ECF-TYPE SIGMA FACTO"/>
    <property type="match status" value="1"/>
</dbReference>
<sequence length="188" mass="22625">MVYDEDKKLVQEVLAGNIDSFNILINKYEMIVLRFIYGIIKDKEASEDISQETFITVYNKLYQYNNEYKFSNWILQIAKNKALDYIRKFRRVYEANIEECVDLKSNEKSPEESYEYKETKGYIRKFIDSLDTIDKQIFILRYSNEKTFFEISEILDMKESTVKRHYYNAREEFLKIYKKNIGGEGYGL</sequence>
<dbReference type="Pfam" id="PF04542">
    <property type="entry name" value="Sigma70_r2"/>
    <property type="match status" value="1"/>
</dbReference>
<dbReference type="EMBL" id="FQZB01000010">
    <property type="protein sequence ID" value="SHJ76592.1"/>
    <property type="molecule type" value="Genomic_DNA"/>
</dbReference>
<evidence type="ECO:0000259" key="5">
    <source>
        <dbReference type="Pfam" id="PF04542"/>
    </source>
</evidence>
<dbReference type="InterPro" id="IPR013325">
    <property type="entry name" value="RNA_pol_sigma_r2"/>
</dbReference>
<evidence type="ECO:0000313" key="8">
    <source>
        <dbReference type="Proteomes" id="UP000184310"/>
    </source>
</evidence>
<comment type="similarity">
    <text evidence="1">Belongs to the sigma-70 factor family. ECF subfamily.</text>
</comment>
<keyword evidence="2" id="KW-0805">Transcription regulation</keyword>
<dbReference type="Pfam" id="PF08281">
    <property type="entry name" value="Sigma70_r4_2"/>
    <property type="match status" value="1"/>
</dbReference>
<dbReference type="InterPro" id="IPR007627">
    <property type="entry name" value="RNA_pol_sigma70_r2"/>
</dbReference>
<evidence type="ECO:0000256" key="3">
    <source>
        <dbReference type="ARBA" id="ARBA00023082"/>
    </source>
</evidence>
<reference evidence="7 8" key="1">
    <citation type="submission" date="2016-11" db="EMBL/GenBank/DDBJ databases">
        <authorList>
            <person name="Jaros S."/>
            <person name="Januszkiewicz K."/>
            <person name="Wedrychowicz H."/>
        </authorList>
    </citation>
    <scope>NUCLEOTIDE SEQUENCE [LARGE SCALE GENOMIC DNA]</scope>
    <source>
        <strain evidence="7 8">DSM 21758</strain>
    </source>
</reference>
<keyword evidence="4" id="KW-0804">Transcription</keyword>
<dbReference type="InterPro" id="IPR013249">
    <property type="entry name" value="RNA_pol_sigma70_r4_t2"/>
</dbReference>
<dbReference type="Proteomes" id="UP000184310">
    <property type="component" value="Unassembled WGS sequence"/>
</dbReference>
<name>A0A1M6LZL0_9CLOT</name>
<accession>A0A1M6LZL0</accession>
<dbReference type="InterPro" id="IPR013324">
    <property type="entry name" value="RNA_pol_sigma_r3/r4-like"/>
</dbReference>
<keyword evidence="8" id="KW-1185">Reference proteome</keyword>
<evidence type="ECO:0000256" key="4">
    <source>
        <dbReference type="ARBA" id="ARBA00023163"/>
    </source>
</evidence>
<gene>
    <name evidence="7" type="ORF">SAMN02745163_02544</name>
</gene>
<dbReference type="GO" id="GO:0003677">
    <property type="term" value="F:DNA binding"/>
    <property type="evidence" value="ECO:0007669"/>
    <property type="project" value="InterPro"/>
</dbReference>
<dbReference type="AlphaFoldDB" id="A0A1M6LZL0"/>
<feature type="domain" description="RNA polymerase sigma factor 70 region 4 type 2" evidence="6">
    <location>
        <begin position="122"/>
        <end position="171"/>
    </location>
</feature>
<organism evidence="7 8">
    <name type="scientific">Clostridium cavendishii DSM 21758</name>
    <dbReference type="NCBI Taxonomy" id="1121302"/>
    <lineage>
        <taxon>Bacteria</taxon>
        <taxon>Bacillati</taxon>
        <taxon>Bacillota</taxon>
        <taxon>Clostridia</taxon>
        <taxon>Eubacteriales</taxon>
        <taxon>Clostridiaceae</taxon>
        <taxon>Clostridium</taxon>
    </lineage>
</organism>
<dbReference type="GO" id="GO:0006352">
    <property type="term" value="P:DNA-templated transcription initiation"/>
    <property type="evidence" value="ECO:0007669"/>
    <property type="project" value="InterPro"/>
</dbReference>